<dbReference type="STRING" id="1218492.JG30_01700"/>
<dbReference type="PANTHER" id="PTHR44591:SF14">
    <property type="entry name" value="PROTEIN PILG"/>
    <property type="match status" value="1"/>
</dbReference>
<feature type="domain" description="Response regulatory" evidence="4">
    <location>
        <begin position="2"/>
        <end position="118"/>
    </location>
</feature>
<keyword evidence="1 3" id="KW-0597">Phosphoprotein</keyword>
<sequence length="279" mass="31902">MKFYIIDDDPAIPKMLQQIIEQDSQNTVIGIANSSKKALSELFLMDVDIVLIDLLMPNISGIELIKRLSALKPQLRFIMISQVKDAELRAEAYEAGIEFFIDKPINVIEVHSVIKRVCQSLQMATKLDNIQKVIGTTEPIHAYDPSVQRKQMTKEKTMSILRFLGITSEAGSADILLISKLMNEQNLRFNELNFNDIYQINDREKKVLLQRIRRAVKTGLINLANMFLDGLDDEISLEYANALYEYKNVRHEIDYLQGKRAVGGKISLKHFFDGLIQEI</sequence>
<gene>
    <name evidence="5" type="ORF">JG30_01700</name>
</gene>
<protein>
    <submittedName>
        <fullName evidence="5">Response regulator</fullName>
    </submittedName>
</protein>
<dbReference type="RefSeq" id="WP_046315359.1">
    <property type="nucleotide sequence ID" value="NZ_JBHSZT010000003.1"/>
</dbReference>
<dbReference type="Pfam" id="PF00072">
    <property type="entry name" value="Response_reg"/>
    <property type="match status" value="1"/>
</dbReference>
<dbReference type="Pfam" id="PF08664">
    <property type="entry name" value="YcbB"/>
    <property type="match status" value="1"/>
</dbReference>
<dbReference type="HOGENOM" id="CLU_080651_1_0_9"/>
<name>A0A0F4LY23_9LACO</name>
<evidence type="ECO:0000256" key="1">
    <source>
        <dbReference type="ARBA" id="ARBA00022553"/>
    </source>
</evidence>
<comment type="caution">
    <text evidence="5">The sequence shown here is derived from an EMBL/GenBank/DDBJ whole genome shotgun (WGS) entry which is preliminary data.</text>
</comment>
<evidence type="ECO:0000313" key="5">
    <source>
        <dbReference type="EMBL" id="KJY63258.1"/>
    </source>
</evidence>
<keyword evidence="2" id="KW-0902">Two-component regulatory system</keyword>
<organism evidence="5 6">
    <name type="scientific">Bombilactobacillus mellifer</name>
    <dbReference type="NCBI Taxonomy" id="1218492"/>
    <lineage>
        <taxon>Bacteria</taxon>
        <taxon>Bacillati</taxon>
        <taxon>Bacillota</taxon>
        <taxon>Bacilli</taxon>
        <taxon>Lactobacillales</taxon>
        <taxon>Lactobacillaceae</taxon>
        <taxon>Bombilactobacillus</taxon>
    </lineage>
</organism>
<dbReference type="AlphaFoldDB" id="A0A0F4LY23"/>
<dbReference type="SMART" id="SM00448">
    <property type="entry name" value="REC"/>
    <property type="match status" value="1"/>
</dbReference>
<evidence type="ECO:0000313" key="6">
    <source>
        <dbReference type="Proteomes" id="UP000033558"/>
    </source>
</evidence>
<dbReference type="InterPro" id="IPR011006">
    <property type="entry name" value="CheY-like_superfamily"/>
</dbReference>
<dbReference type="GO" id="GO:0000160">
    <property type="term" value="P:phosphorelay signal transduction system"/>
    <property type="evidence" value="ECO:0007669"/>
    <property type="project" value="UniProtKB-KW"/>
</dbReference>
<feature type="modified residue" description="4-aspartylphosphate" evidence="3">
    <location>
        <position position="53"/>
    </location>
</feature>
<dbReference type="InterPro" id="IPR050595">
    <property type="entry name" value="Bact_response_regulator"/>
</dbReference>
<dbReference type="Gene3D" id="3.40.50.2300">
    <property type="match status" value="1"/>
</dbReference>
<reference evidence="5 6" key="1">
    <citation type="submission" date="2015-01" db="EMBL/GenBank/DDBJ databases">
        <title>Comparative genomics of the lactic acid bacteria isolated from the honey bee gut.</title>
        <authorList>
            <person name="Ellegaard K.M."/>
            <person name="Tamarit D."/>
            <person name="Javelind E."/>
            <person name="Olofsson T."/>
            <person name="Andersson S.G."/>
            <person name="Vasquez A."/>
        </authorList>
    </citation>
    <scope>NUCLEOTIDE SEQUENCE [LARGE SCALE GENOMIC DNA]</scope>
    <source>
        <strain evidence="5 6">Bin4</strain>
    </source>
</reference>
<accession>A0A0F4LY23</accession>
<dbReference type="SUPFAM" id="SSF52172">
    <property type="entry name" value="CheY-like"/>
    <property type="match status" value="1"/>
</dbReference>
<dbReference type="EMBL" id="JXJQ01000002">
    <property type="protein sequence ID" value="KJY63258.1"/>
    <property type="molecule type" value="Genomic_DNA"/>
</dbReference>
<keyword evidence="6" id="KW-1185">Reference proteome</keyword>
<evidence type="ECO:0000256" key="3">
    <source>
        <dbReference type="PROSITE-ProRule" id="PRU00169"/>
    </source>
</evidence>
<dbReference type="InterPro" id="IPR001789">
    <property type="entry name" value="Sig_transdc_resp-reg_receiver"/>
</dbReference>
<dbReference type="OrthoDB" id="9780153at2"/>
<evidence type="ECO:0000256" key="2">
    <source>
        <dbReference type="ARBA" id="ARBA00023012"/>
    </source>
</evidence>
<evidence type="ECO:0000259" key="4">
    <source>
        <dbReference type="PROSITE" id="PS50110"/>
    </source>
</evidence>
<dbReference type="PATRIC" id="fig|1218492.5.peg.283"/>
<dbReference type="Proteomes" id="UP000033558">
    <property type="component" value="Unassembled WGS sequence"/>
</dbReference>
<dbReference type="PROSITE" id="PS50110">
    <property type="entry name" value="RESPONSE_REGULATORY"/>
    <property type="match status" value="1"/>
</dbReference>
<dbReference type="PANTHER" id="PTHR44591">
    <property type="entry name" value="STRESS RESPONSE REGULATOR PROTEIN 1"/>
    <property type="match status" value="1"/>
</dbReference>
<dbReference type="InterPro" id="IPR013972">
    <property type="entry name" value="YcbB"/>
</dbReference>
<proteinExistence type="predicted"/>